<dbReference type="PANTHER" id="PTHR43214:SF42">
    <property type="entry name" value="TRANSCRIPTIONAL REGULATORY PROTEIN DESR"/>
    <property type="match status" value="1"/>
</dbReference>
<evidence type="ECO:0000256" key="5">
    <source>
        <dbReference type="ARBA" id="ARBA00023163"/>
    </source>
</evidence>
<dbReference type="CDD" id="cd06170">
    <property type="entry name" value="LuxR_C_like"/>
    <property type="match status" value="1"/>
</dbReference>
<protein>
    <submittedName>
        <fullName evidence="9">Two-component system, NarL family, response regulator DesR</fullName>
    </submittedName>
</protein>
<sequence length="199" mass="21963">MIRIVLAEDQNLLLGALSSLLNLEEDITVAGTAANGKEALELVETERPDICLMDIEMPVMTGLDAAEQLADSDCKVIILTTYARPGYFERAKKALVSGYLLKDTPSETLAESIRDIMNGKRIYSPELIDIAFESDNPLSAREIEIVQLLADGKTTKTIAEELYLSNGTIRNYVSIVLDKLNVNNRIEAISKAMDKGWLK</sequence>
<keyword evidence="1 6" id="KW-0597">Phosphoprotein</keyword>
<dbReference type="STRING" id="586411.SAMN05216187_106158"/>
<dbReference type="OrthoDB" id="9780153at2"/>
<dbReference type="Gene3D" id="1.10.10.10">
    <property type="entry name" value="Winged helix-like DNA-binding domain superfamily/Winged helix DNA-binding domain"/>
    <property type="match status" value="1"/>
</dbReference>
<dbReference type="InterPro" id="IPR039420">
    <property type="entry name" value="WalR-like"/>
</dbReference>
<dbReference type="InterPro" id="IPR001789">
    <property type="entry name" value="Sig_transdc_resp-reg_receiver"/>
</dbReference>
<feature type="domain" description="HTH luxR-type" evidence="7">
    <location>
        <begin position="131"/>
        <end position="196"/>
    </location>
</feature>
<dbReference type="InterPro" id="IPR036388">
    <property type="entry name" value="WH-like_DNA-bd_sf"/>
</dbReference>
<evidence type="ECO:0000256" key="1">
    <source>
        <dbReference type="ARBA" id="ARBA00022553"/>
    </source>
</evidence>
<keyword evidence="3" id="KW-0805">Transcription regulation</keyword>
<gene>
    <name evidence="9" type="ORF">SAMN05216187_106158</name>
</gene>
<evidence type="ECO:0000256" key="4">
    <source>
        <dbReference type="ARBA" id="ARBA00023125"/>
    </source>
</evidence>
<dbReference type="GO" id="GO:0000160">
    <property type="term" value="P:phosphorelay signal transduction system"/>
    <property type="evidence" value="ECO:0007669"/>
    <property type="project" value="UniProtKB-KW"/>
</dbReference>
<dbReference type="PRINTS" id="PR00038">
    <property type="entry name" value="HTHLUXR"/>
</dbReference>
<proteinExistence type="predicted"/>
<accession>A0A1G9ALV0</accession>
<organism evidence="9 10">
    <name type="scientific">Jeotgalicoccus aerolatus</name>
    <dbReference type="NCBI Taxonomy" id="709510"/>
    <lineage>
        <taxon>Bacteria</taxon>
        <taxon>Bacillati</taxon>
        <taxon>Bacillota</taxon>
        <taxon>Bacilli</taxon>
        <taxon>Bacillales</taxon>
        <taxon>Staphylococcaceae</taxon>
        <taxon>Jeotgalicoccus</taxon>
    </lineage>
</organism>
<dbReference type="Proteomes" id="UP000242700">
    <property type="component" value="Unassembled WGS sequence"/>
</dbReference>
<dbReference type="SUPFAM" id="SSF52172">
    <property type="entry name" value="CheY-like"/>
    <property type="match status" value="1"/>
</dbReference>
<dbReference type="SMART" id="SM00448">
    <property type="entry name" value="REC"/>
    <property type="match status" value="1"/>
</dbReference>
<evidence type="ECO:0000256" key="2">
    <source>
        <dbReference type="ARBA" id="ARBA00023012"/>
    </source>
</evidence>
<dbReference type="InterPro" id="IPR011006">
    <property type="entry name" value="CheY-like_superfamily"/>
</dbReference>
<evidence type="ECO:0000256" key="3">
    <source>
        <dbReference type="ARBA" id="ARBA00023015"/>
    </source>
</evidence>
<dbReference type="AlphaFoldDB" id="A0A1G9ALV0"/>
<name>A0A1G9ALV0_9STAP</name>
<dbReference type="InterPro" id="IPR016032">
    <property type="entry name" value="Sig_transdc_resp-reg_C-effctor"/>
</dbReference>
<evidence type="ECO:0000313" key="10">
    <source>
        <dbReference type="Proteomes" id="UP000242700"/>
    </source>
</evidence>
<dbReference type="SUPFAM" id="SSF46894">
    <property type="entry name" value="C-terminal effector domain of the bipartite response regulators"/>
    <property type="match status" value="1"/>
</dbReference>
<dbReference type="SMART" id="SM00421">
    <property type="entry name" value="HTH_LUXR"/>
    <property type="match status" value="1"/>
</dbReference>
<evidence type="ECO:0000256" key="6">
    <source>
        <dbReference type="PROSITE-ProRule" id="PRU00169"/>
    </source>
</evidence>
<dbReference type="EMBL" id="FNFI01000006">
    <property type="protein sequence ID" value="SDK27550.1"/>
    <property type="molecule type" value="Genomic_DNA"/>
</dbReference>
<dbReference type="Gene3D" id="3.40.50.2300">
    <property type="match status" value="1"/>
</dbReference>
<evidence type="ECO:0000259" key="8">
    <source>
        <dbReference type="PROSITE" id="PS50110"/>
    </source>
</evidence>
<keyword evidence="2" id="KW-0902">Two-component regulatory system</keyword>
<dbReference type="PROSITE" id="PS50043">
    <property type="entry name" value="HTH_LUXR_2"/>
    <property type="match status" value="1"/>
</dbReference>
<dbReference type="InterPro" id="IPR000792">
    <property type="entry name" value="Tscrpt_reg_LuxR_C"/>
</dbReference>
<dbReference type="PROSITE" id="PS50110">
    <property type="entry name" value="RESPONSE_REGULATORY"/>
    <property type="match status" value="1"/>
</dbReference>
<dbReference type="PANTHER" id="PTHR43214">
    <property type="entry name" value="TWO-COMPONENT RESPONSE REGULATOR"/>
    <property type="match status" value="1"/>
</dbReference>
<feature type="domain" description="Response regulatory" evidence="8">
    <location>
        <begin position="3"/>
        <end position="117"/>
    </location>
</feature>
<dbReference type="RefSeq" id="WP_092597744.1">
    <property type="nucleotide sequence ID" value="NZ_FNFI01000006.1"/>
</dbReference>
<evidence type="ECO:0000313" key="9">
    <source>
        <dbReference type="EMBL" id="SDK27550.1"/>
    </source>
</evidence>
<feature type="modified residue" description="4-aspartylphosphate" evidence="6">
    <location>
        <position position="54"/>
    </location>
</feature>
<evidence type="ECO:0000259" key="7">
    <source>
        <dbReference type="PROSITE" id="PS50043"/>
    </source>
</evidence>
<dbReference type="Pfam" id="PF00196">
    <property type="entry name" value="GerE"/>
    <property type="match status" value="1"/>
</dbReference>
<reference evidence="10" key="1">
    <citation type="submission" date="2016-10" db="EMBL/GenBank/DDBJ databases">
        <authorList>
            <person name="Varghese N."/>
            <person name="Submissions S."/>
        </authorList>
    </citation>
    <scope>NUCLEOTIDE SEQUENCE [LARGE SCALE GENOMIC DNA]</scope>
    <source>
        <strain evidence="10">CGMCC 1.8911</strain>
    </source>
</reference>
<dbReference type="GO" id="GO:0003677">
    <property type="term" value="F:DNA binding"/>
    <property type="evidence" value="ECO:0007669"/>
    <property type="project" value="UniProtKB-KW"/>
</dbReference>
<keyword evidence="5" id="KW-0804">Transcription</keyword>
<dbReference type="GO" id="GO:0006355">
    <property type="term" value="P:regulation of DNA-templated transcription"/>
    <property type="evidence" value="ECO:0007669"/>
    <property type="project" value="InterPro"/>
</dbReference>
<dbReference type="Pfam" id="PF00072">
    <property type="entry name" value="Response_reg"/>
    <property type="match status" value="1"/>
</dbReference>
<keyword evidence="4" id="KW-0238">DNA-binding</keyword>